<gene>
    <name evidence="1" type="ORF">HKBW3S42_01962</name>
</gene>
<evidence type="ECO:0000313" key="2">
    <source>
        <dbReference type="Proteomes" id="UP000568877"/>
    </source>
</evidence>
<sequence length="57" mass="6463">SEKEAELVIHLDGDCTHVGFYHRSENGRVKGCMTDQKMISLQREFGSSGIRDILRVL</sequence>
<proteinExistence type="predicted"/>
<dbReference type="AlphaFoldDB" id="A0A6V8PLT8"/>
<accession>A0A6V8PLT8</accession>
<dbReference type="EMBL" id="BLSA01000606">
    <property type="protein sequence ID" value="GFP33625.1"/>
    <property type="molecule type" value="Genomic_DNA"/>
</dbReference>
<comment type="caution">
    <text evidence="1">The sequence shown here is derived from an EMBL/GenBank/DDBJ whole genome shotgun (WGS) entry which is preliminary data.</text>
</comment>
<protein>
    <submittedName>
        <fullName evidence="1">Uncharacterized protein</fullName>
    </submittedName>
</protein>
<reference evidence="1 2" key="1">
    <citation type="journal article" date="2020" name="Front. Microbiol.">
        <title>Single-cell genomics of novel Actinobacteria with the Wood-Ljungdahl pathway discovered in a serpentinizing system.</title>
        <authorList>
            <person name="Merino N."/>
            <person name="Kawai M."/>
            <person name="Boyd E.S."/>
            <person name="Colman D.R."/>
            <person name="McGlynn S.E."/>
            <person name="Nealson K.H."/>
            <person name="Kurokawa K."/>
            <person name="Hongoh Y."/>
        </authorList>
    </citation>
    <scope>NUCLEOTIDE SEQUENCE [LARGE SCALE GENOMIC DNA]</scope>
    <source>
        <strain evidence="1 2">S42</strain>
    </source>
</reference>
<evidence type="ECO:0000313" key="1">
    <source>
        <dbReference type="EMBL" id="GFP33625.1"/>
    </source>
</evidence>
<organism evidence="1 2">
    <name type="scientific">Candidatus Hakubella thermalkaliphila</name>
    <dbReference type="NCBI Taxonomy" id="2754717"/>
    <lineage>
        <taxon>Bacteria</taxon>
        <taxon>Bacillati</taxon>
        <taxon>Actinomycetota</taxon>
        <taxon>Actinomycetota incertae sedis</taxon>
        <taxon>Candidatus Hakubellales</taxon>
        <taxon>Candidatus Hakubellaceae</taxon>
        <taxon>Candidatus Hakubella</taxon>
    </lineage>
</organism>
<name>A0A6V8PLT8_9ACTN</name>
<dbReference type="Proteomes" id="UP000568877">
    <property type="component" value="Unassembled WGS sequence"/>
</dbReference>
<feature type="non-terminal residue" evidence="1">
    <location>
        <position position="1"/>
    </location>
</feature>